<sequence>MARPSSSPPSLSPSQAQSPSQYSSPPSSVIWPSPSLSPSRPPPPLPWTWTCHRCSRRYNIAITRRCLSCSHHFCLWRLRHGTQAQVHDMNVCAIEFDYVGWKAWMEWRRESEHVAKHDRRPDISEHEHTKLGLGTDATSLDREKRKRCDGQRKHDCSIDCDYPSQCLHQRYAALKECVIAEDKQSDEDRIWEDARDMAAYDHDIE</sequence>
<dbReference type="AlphaFoldDB" id="A0AAJ0CTM6"/>
<organism evidence="2 3">
    <name type="scientific">Conoideocrella luteorostrata</name>
    <dbReference type="NCBI Taxonomy" id="1105319"/>
    <lineage>
        <taxon>Eukaryota</taxon>
        <taxon>Fungi</taxon>
        <taxon>Dikarya</taxon>
        <taxon>Ascomycota</taxon>
        <taxon>Pezizomycotina</taxon>
        <taxon>Sordariomycetes</taxon>
        <taxon>Hypocreomycetidae</taxon>
        <taxon>Hypocreales</taxon>
        <taxon>Clavicipitaceae</taxon>
        <taxon>Conoideocrella</taxon>
    </lineage>
</organism>
<keyword evidence="3" id="KW-1185">Reference proteome</keyword>
<proteinExistence type="predicted"/>
<evidence type="ECO:0000313" key="2">
    <source>
        <dbReference type="EMBL" id="KAK2606352.1"/>
    </source>
</evidence>
<accession>A0AAJ0CTM6</accession>
<name>A0AAJ0CTM6_9HYPO</name>
<dbReference type="Proteomes" id="UP001251528">
    <property type="component" value="Unassembled WGS sequence"/>
</dbReference>
<reference evidence="2" key="1">
    <citation type="submission" date="2023-06" db="EMBL/GenBank/DDBJ databases">
        <title>Conoideocrella luteorostrata (Hypocreales: Clavicipitaceae), a potential biocontrol fungus for elongate hemlock scale in United States Christmas tree production areas.</title>
        <authorList>
            <person name="Barrett H."/>
            <person name="Lovett B."/>
            <person name="Macias A.M."/>
            <person name="Stajich J.E."/>
            <person name="Kasson M.T."/>
        </authorList>
    </citation>
    <scope>NUCLEOTIDE SEQUENCE</scope>
    <source>
        <strain evidence="2">ARSEF 14590</strain>
    </source>
</reference>
<feature type="compositionally biased region" description="Low complexity" evidence="1">
    <location>
        <begin position="12"/>
        <end position="37"/>
    </location>
</feature>
<feature type="compositionally biased region" description="Pro residues" evidence="1">
    <location>
        <begin position="1"/>
        <end position="11"/>
    </location>
</feature>
<evidence type="ECO:0000313" key="3">
    <source>
        <dbReference type="Proteomes" id="UP001251528"/>
    </source>
</evidence>
<gene>
    <name evidence="2" type="ORF">QQS21_003283</name>
</gene>
<dbReference type="EMBL" id="JASWJB010000042">
    <property type="protein sequence ID" value="KAK2606352.1"/>
    <property type="molecule type" value="Genomic_DNA"/>
</dbReference>
<comment type="caution">
    <text evidence="2">The sequence shown here is derived from an EMBL/GenBank/DDBJ whole genome shotgun (WGS) entry which is preliminary data.</text>
</comment>
<protein>
    <submittedName>
        <fullName evidence="2">Uncharacterized protein</fullName>
    </submittedName>
</protein>
<evidence type="ECO:0000256" key="1">
    <source>
        <dbReference type="SAM" id="MobiDB-lite"/>
    </source>
</evidence>
<feature type="region of interest" description="Disordered" evidence="1">
    <location>
        <begin position="1"/>
        <end position="37"/>
    </location>
</feature>